<dbReference type="RefSeq" id="WP_265505158.1">
    <property type="nucleotide sequence ID" value="NZ_JAOTBE010000001.1"/>
</dbReference>
<organism evidence="1 2">
    <name type="scientific">Paracoccus rhizosphaerae</name>
    <dbReference type="NCBI Taxonomy" id="1133347"/>
    <lineage>
        <taxon>Bacteria</taxon>
        <taxon>Pseudomonadati</taxon>
        <taxon>Pseudomonadota</taxon>
        <taxon>Alphaproteobacteria</taxon>
        <taxon>Rhodobacterales</taxon>
        <taxon>Paracoccaceae</taxon>
        <taxon>Paracoccus</taxon>
    </lineage>
</organism>
<comment type="caution">
    <text evidence="1">The sequence shown here is derived from an EMBL/GenBank/DDBJ whole genome shotgun (WGS) entry which is preliminary data.</text>
</comment>
<dbReference type="SUPFAM" id="SSF64518">
    <property type="entry name" value="Phase 1 flagellin"/>
    <property type="match status" value="1"/>
</dbReference>
<dbReference type="EMBL" id="JBHLWQ010000055">
    <property type="protein sequence ID" value="MFC0199914.1"/>
    <property type="molecule type" value="Genomic_DNA"/>
</dbReference>
<gene>
    <name evidence="1" type="ORF">ACFFIZ_06155</name>
</gene>
<accession>A0ABV6CGQ8</accession>
<evidence type="ECO:0000313" key="2">
    <source>
        <dbReference type="Proteomes" id="UP001589795"/>
    </source>
</evidence>
<reference evidence="1 2" key="1">
    <citation type="submission" date="2024-09" db="EMBL/GenBank/DDBJ databases">
        <authorList>
            <person name="Sun Q."/>
            <person name="Mori K."/>
        </authorList>
    </citation>
    <scope>NUCLEOTIDE SEQUENCE [LARGE SCALE GENOMIC DNA]</scope>
    <source>
        <strain evidence="1 2">CCM 7904</strain>
    </source>
</reference>
<dbReference type="Proteomes" id="UP001589795">
    <property type="component" value="Unassembled WGS sequence"/>
</dbReference>
<keyword evidence="2" id="KW-1185">Reference proteome</keyword>
<sequence length="336" mass="35444">MTLNSISDQARAFALQVASNRIKTTLNTLTAEAASGEVADVGQRLQGNTRTLGAIESRLATTQQFQRNAAEAAHQLGVMQTVFDDIRTATKDLGVSLGSDPFITRTKAVHITEAASAFETMVQRLNTADSNRFLLSGDASQTAPLSAAADILDALQAVTAGSATAEDAMQAISDWFDAPAGGGGFLDTAYHGTVATVQQVAISEDVTIRIETTAATPAVRDLLKGLASAALLDRGVLGGQPEEQGQLLKLAGLQMMAADTNVLIEMSRIGMNQQTTQRAQTANASSLATLTIARNEIRSADSFETAAALKQVEAQLESLYTVTARLSKLKLVDYLR</sequence>
<protein>
    <recommendedName>
        <fullName evidence="3">Flagellin</fullName>
    </recommendedName>
</protein>
<name>A0ABV6CGQ8_9RHOB</name>
<evidence type="ECO:0000313" key="1">
    <source>
        <dbReference type="EMBL" id="MFC0199914.1"/>
    </source>
</evidence>
<proteinExistence type="predicted"/>
<evidence type="ECO:0008006" key="3">
    <source>
        <dbReference type="Google" id="ProtNLM"/>
    </source>
</evidence>